<evidence type="ECO:0000256" key="1">
    <source>
        <dbReference type="ARBA" id="ARBA00003565"/>
    </source>
</evidence>
<evidence type="ECO:0000256" key="5">
    <source>
        <dbReference type="ARBA" id="ARBA00023157"/>
    </source>
</evidence>
<dbReference type="Gene3D" id="3.40.30.10">
    <property type="entry name" value="Glutaredoxin"/>
    <property type="match status" value="1"/>
</dbReference>
<protein>
    <submittedName>
        <fullName evidence="9">DsbA family protein</fullName>
    </submittedName>
</protein>
<evidence type="ECO:0000256" key="3">
    <source>
        <dbReference type="ARBA" id="ARBA00022729"/>
    </source>
</evidence>
<dbReference type="Pfam" id="PF13462">
    <property type="entry name" value="Thioredoxin_4"/>
    <property type="match status" value="1"/>
</dbReference>
<keyword evidence="6" id="KW-0676">Redox-active center</keyword>
<organism evidence="9 10">
    <name type="scientific">Bosea minatitlanensis</name>
    <dbReference type="NCBI Taxonomy" id="128782"/>
    <lineage>
        <taxon>Bacteria</taxon>
        <taxon>Pseudomonadati</taxon>
        <taxon>Pseudomonadota</taxon>
        <taxon>Alphaproteobacteria</taxon>
        <taxon>Hyphomicrobiales</taxon>
        <taxon>Boseaceae</taxon>
        <taxon>Bosea</taxon>
    </lineage>
</organism>
<feature type="chain" id="PRO_5046006663" evidence="7">
    <location>
        <begin position="26"/>
        <end position="207"/>
    </location>
</feature>
<evidence type="ECO:0000259" key="8">
    <source>
        <dbReference type="PROSITE" id="PS51352"/>
    </source>
</evidence>
<dbReference type="RefSeq" id="WP_158446194.1">
    <property type="nucleotide sequence ID" value="NZ_JAOAOS010000010.1"/>
</dbReference>
<evidence type="ECO:0000313" key="10">
    <source>
        <dbReference type="Proteomes" id="UP001595976"/>
    </source>
</evidence>
<keyword evidence="5" id="KW-1015">Disulfide bond</keyword>
<evidence type="ECO:0000256" key="2">
    <source>
        <dbReference type="ARBA" id="ARBA00005791"/>
    </source>
</evidence>
<keyword evidence="4" id="KW-0560">Oxidoreductase</keyword>
<evidence type="ECO:0000256" key="4">
    <source>
        <dbReference type="ARBA" id="ARBA00023002"/>
    </source>
</evidence>
<dbReference type="EMBL" id="JBHSLI010000009">
    <property type="protein sequence ID" value="MFC5295267.1"/>
    <property type="molecule type" value="Genomic_DNA"/>
</dbReference>
<name>A0ABW0F7U7_9HYPH</name>
<comment type="similarity">
    <text evidence="2">Belongs to the thioredoxin family. DsbA subfamily.</text>
</comment>
<gene>
    <name evidence="9" type="ORF">ACFPK2_19930</name>
</gene>
<dbReference type="PROSITE" id="PS51352">
    <property type="entry name" value="THIOREDOXIN_2"/>
    <property type="match status" value="1"/>
</dbReference>
<sequence length="207" mass="22088">MLHHRRAILAGIPLLALGLPGPASAQSAPRIDVEAILNDPEAPVSGNPKGDVTIVAFLDYNCPFCKKSAPDLARIVKEDGKIRLVYKDWPVIGETSVHAAQLALAAAYQGGYQRAHDALMATKGRLSKEQISAALKDAGLDLTRLQADLDAHGDRIVALLKRNMAQADSLGLQGTPTYLVGPFRTSTLDYQGFRQAVADARGKKTGP</sequence>
<evidence type="ECO:0000256" key="6">
    <source>
        <dbReference type="ARBA" id="ARBA00023284"/>
    </source>
</evidence>
<feature type="signal peptide" evidence="7">
    <location>
        <begin position="1"/>
        <end position="25"/>
    </location>
</feature>
<dbReference type="SUPFAM" id="SSF52833">
    <property type="entry name" value="Thioredoxin-like"/>
    <property type="match status" value="1"/>
</dbReference>
<reference evidence="10" key="1">
    <citation type="journal article" date="2019" name="Int. J. Syst. Evol. Microbiol.">
        <title>The Global Catalogue of Microorganisms (GCM) 10K type strain sequencing project: providing services to taxonomists for standard genome sequencing and annotation.</title>
        <authorList>
            <consortium name="The Broad Institute Genomics Platform"/>
            <consortium name="The Broad Institute Genome Sequencing Center for Infectious Disease"/>
            <person name="Wu L."/>
            <person name="Ma J."/>
        </authorList>
    </citation>
    <scope>NUCLEOTIDE SEQUENCE [LARGE SCALE GENOMIC DNA]</scope>
    <source>
        <strain evidence="10">CGMCC 1.15643</strain>
    </source>
</reference>
<evidence type="ECO:0000256" key="7">
    <source>
        <dbReference type="SAM" id="SignalP"/>
    </source>
</evidence>
<dbReference type="PANTHER" id="PTHR13887">
    <property type="entry name" value="GLUTATHIONE S-TRANSFERASE KAPPA"/>
    <property type="match status" value="1"/>
</dbReference>
<dbReference type="InterPro" id="IPR036249">
    <property type="entry name" value="Thioredoxin-like_sf"/>
</dbReference>
<evidence type="ECO:0000313" key="9">
    <source>
        <dbReference type="EMBL" id="MFC5295267.1"/>
    </source>
</evidence>
<accession>A0ABW0F7U7</accession>
<proteinExistence type="inferred from homology"/>
<keyword evidence="10" id="KW-1185">Reference proteome</keyword>
<feature type="domain" description="Thioredoxin" evidence="8">
    <location>
        <begin position="15"/>
        <end position="202"/>
    </location>
</feature>
<dbReference type="InterPro" id="IPR013766">
    <property type="entry name" value="Thioredoxin_domain"/>
</dbReference>
<comment type="function">
    <text evidence="1">May be required for disulfide bond formation in some proteins.</text>
</comment>
<dbReference type="CDD" id="cd03023">
    <property type="entry name" value="DsbA_Com1_like"/>
    <property type="match status" value="1"/>
</dbReference>
<dbReference type="InterPro" id="IPR012336">
    <property type="entry name" value="Thioredoxin-like_fold"/>
</dbReference>
<keyword evidence="3 7" id="KW-0732">Signal</keyword>
<comment type="caution">
    <text evidence="9">The sequence shown here is derived from an EMBL/GenBank/DDBJ whole genome shotgun (WGS) entry which is preliminary data.</text>
</comment>
<dbReference type="Proteomes" id="UP001595976">
    <property type="component" value="Unassembled WGS sequence"/>
</dbReference>
<dbReference type="PANTHER" id="PTHR13887:SF14">
    <property type="entry name" value="DISULFIDE BOND FORMATION PROTEIN D"/>
    <property type="match status" value="1"/>
</dbReference>